<reference evidence="2 3" key="1">
    <citation type="journal article" date="2018" name="Genomics">
        <title>Molecular footprints of inshore aquatic adaptation in Indo-Pacific humpback dolphin (Sousa chinensis).</title>
        <authorList>
            <person name="Ming Y."/>
            <person name="Jian J."/>
            <person name="Yu F."/>
            <person name="Yu X."/>
            <person name="Wang J."/>
            <person name="Liu W."/>
        </authorList>
    </citation>
    <scope>NUCLEOTIDE SEQUENCE [LARGE SCALE GENOMIC DNA]</scope>
    <source>
        <strain evidence="2">MY-2018</strain>
        <tissue evidence="2">Skin</tissue>
    </source>
</reference>
<dbReference type="AlphaFoldDB" id="A0A484GJJ6"/>
<name>A0A484GJJ6_SOUCH</name>
<protein>
    <submittedName>
        <fullName evidence="2">Uncharacterized protein</fullName>
    </submittedName>
</protein>
<accession>A0A484GJJ6</accession>
<keyword evidence="3" id="KW-1185">Reference proteome</keyword>
<dbReference type="EMBL" id="QWLN02007219">
    <property type="protein sequence ID" value="TEA35638.1"/>
    <property type="molecule type" value="Genomic_DNA"/>
</dbReference>
<comment type="caution">
    <text evidence="2">The sequence shown here is derived from an EMBL/GenBank/DDBJ whole genome shotgun (WGS) entry which is preliminary data.</text>
</comment>
<evidence type="ECO:0000256" key="1">
    <source>
        <dbReference type="SAM" id="MobiDB-lite"/>
    </source>
</evidence>
<feature type="region of interest" description="Disordered" evidence="1">
    <location>
        <begin position="1"/>
        <end position="23"/>
    </location>
</feature>
<evidence type="ECO:0000313" key="2">
    <source>
        <dbReference type="EMBL" id="TEA35638.1"/>
    </source>
</evidence>
<feature type="non-terminal residue" evidence="2">
    <location>
        <position position="1"/>
    </location>
</feature>
<dbReference type="Proteomes" id="UP000295264">
    <property type="component" value="Unassembled WGS sequence"/>
</dbReference>
<evidence type="ECO:0000313" key="3">
    <source>
        <dbReference type="Proteomes" id="UP000295264"/>
    </source>
</evidence>
<proteinExistence type="predicted"/>
<feature type="compositionally biased region" description="Basic and acidic residues" evidence="1">
    <location>
        <begin position="7"/>
        <end position="20"/>
    </location>
</feature>
<sequence length="40" mass="4765">SNVFNDQKSRREDTESERPGKNVTKMIHCLPILYREMMPN</sequence>
<organism evidence="2 3">
    <name type="scientific">Sousa chinensis</name>
    <name type="common">Indo-pacific humpbacked dolphin</name>
    <name type="synonym">Steno chinensis</name>
    <dbReference type="NCBI Taxonomy" id="103600"/>
    <lineage>
        <taxon>Eukaryota</taxon>
        <taxon>Metazoa</taxon>
        <taxon>Chordata</taxon>
        <taxon>Craniata</taxon>
        <taxon>Vertebrata</taxon>
        <taxon>Euteleostomi</taxon>
        <taxon>Mammalia</taxon>
        <taxon>Eutheria</taxon>
        <taxon>Laurasiatheria</taxon>
        <taxon>Artiodactyla</taxon>
        <taxon>Whippomorpha</taxon>
        <taxon>Cetacea</taxon>
        <taxon>Odontoceti</taxon>
        <taxon>Delphinidae</taxon>
        <taxon>Sousa</taxon>
    </lineage>
</organism>
<gene>
    <name evidence="2" type="ORF">DBR06_SOUSAS43510003</name>
</gene>